<name>A0A2I0ARU7_9ASPA</name>
<dbReference type="InterPro" id="IPR056657">
    <property type="entry name" value="DUF7755"/>
</dbReference>
<sequence>MECLCTNHLTPSTQAYVFPRRHRQQITTQEFSRNPLFKRRRANLMGCFRFISSSKNSWYQDFQDFAKPSYLFSATEVTISPLHLSEEIISSLELDQSSSFYIVDLCTNRDFGSSLRDINAAILLCLIDENGNSILQRIPAVSLKSPKEDKDLIPSECIHFQRGSVDIVTFKGVKLENIAALWMGLESGSWRVDSIGLKVINGPIASSTSAEDTQEGSFSGLQYKFHANTLLLGDGGGLPVVELKPIQVSQLSKDNISSLSSRNSSPLAPSSESDLSREESMKEYADLKLSLLLYDFILVVTGSSILTVVSSERNACSFFIGGFGGFLYLFLIQRSVDGLSVPIKKYGGVKGPVLSLAFAVASTIIAAKYWMTGPTVLFSPLELFVGTAGFLTCKIAIVLAAFKPIQMSTTRKKFY</sequence>
<organism evidence="4 5">
    <name type="scientific">Apostasia shenzhenica</name>
    <dbReference type="NCBI Taxonomy" id="1088818"/>
    <lineage>
        <taxon>Eukaryota</taxon>
        <taxon>Viridiplantae</taxon>
        <taxon>Streptophyta</taxon>
        <taxon>Embryophyta</taxon>
        <taxon>Tracheophyta</taxon>
        <taxon>Spermatophyta</taxon>
        <taxon>Magnoliopsida</taxon>
        <taxon>Liliopsida</taxon>
        <taxon>Asparagales</taxon>
        <taxon>Orchidaceae</taxon>
        <taxon>Apostasioideae</taxon>
        <taxon>Apostasia</taxon>
    </lineage>
</organism>
<feature type="transmembrane region" description="Helical" evidence="2">
    <location>
        <begin position="291"/>
        <end position="309"/>
    </location>
</feature>
<keyword evidence="5" id="KW-1185">Reference proteome</keyword>
<feature type="transmembrane region" description="Helical" evidence="2">
    <location>
        <begin position="383"/>
        <end position="402"/>
    </location>
</feature>
<feature type="transmembrane region" description="Helical" evidence="2">
    <location>
        <begin position="353"/>
        <end position="371"/>
    </location>
</feature>
<dbReference type="OrthoDB" id="2018869at2759"/>
<evidence type="ECO:0000259" key="3">
    <source>
        <dbReference type="Pfam" id="PF24938"/>
    </source>
</evidence>
<gene>
    <name evidence="4" type="ORF">AXF42_Ash012985</name>
</gene>
<dbReference type="Proteomes" id="UP000236161">
    <property type="component" value="Unassembled WGS sequence"/>
</dbReference>
<feature type="compositionally biased region" description="Low complexity" evidence="1">
    <location>
        <begin position="256"/>
        <end position="273"/>
    </location>
</feature>
<evidence type="ECO:0000313" key="5">
    <source>
        <dbReference type="Proteomes" id="UP000236161"/>
    </source>
</evidence>
<proteinExistence type="predicted"/>
<evidence type="ECO:0000256" key="1">
    <source>
        <dbReference type="SAM" id="MobiDB-lite"/>
    </source>
</evidence>
<keyword evidence="2" id="KW-0812">Transmembrane</keyword>
<reference evidence="4 5" key="1">
    <citation type="journal article" date="2017" name="Nature">
        <title>The Apostasia genome and the evolution of orchids.</title>
        <authorList>
            <person name="Zhang G.Q."/>
            <person name="Liu K.W."/>
            <person name="Li Z."/>
            <person name="Lohaus R."/>
            <person name="Hsiao Y.Y."/>
            <person name="Niu S.C."/>
            <person name="Wang J.Y."/>
            <person name="Lin Y.C."/>
            <person name="Xu Q."/>
            <person name="Chen L.J."/>
            <person name="Yoshida K."/>
            <person name="Fujiwara S."/>
            <person name="Wang Z.W."/>
            <person name="Zhang Y.Q."/>
            <person name="Mitsuda N."/>
            <person name="Wang M."/>
            <person name="Liu G.H."/>
            <person name="Pecoraro L."/>
            <person name="Huang H.X."/>
            <person name="Xiao X.J."/>
            <person name="Lin M."/>
            <person name="Wu X.Y."/>
            <person name="Wu W.L."/>
            <person name="Chen Y.Y."/>
            <person name="Chang S.B."/>
            <person name="Sakamoto S."/>
            <person name="Ohme-Takagi M."/>
            <person name="Yagi M."/>
            <person name="Zeng S.J."/>
            <person name="Shen C.Y."/>
            <person name="Yeh C.M."/>
            <person name="Luo Y.B."/>
            <person name="Tsai W.C."/>
            <person name="Van de Peer Y."/>
            <person name="Liu Z.J."/>
        </authorList>
    </citation>
    <scope>NUCLEOTIDE SEQUENCE [LARGE SCALE GENOMIC DNA]</scope>
    <source>
        <strain evidence="5">cv. Shenzhen</strain>
        <tissue evidence="4">Stem</tissue>
    </source>
</reference>
<dbReference type="EMBL" id="KZ451955">
    <property type="protein sequence ID" value="PKA58262.1"/>
    <property type="molecule type" value="Genomic_DNA"/>
</dbReference>
<dbReference type="PANTHER" id="PTHR36330:SF2">
    <property type="entry name" value="LIPASE_LIPOOXYGENASE, PLAT_LH2 FAMILY PROTEIN"/>
    <property type="match status" value="1"/>
</dbReference>
<evidence type="ECO:0000256" key="2">
    <source>
        <dbReference type="SAM" id="Phobius"/>
    </source>
</evidence>
<dbReference type="Pfam" id="PF24938">
    <property type="entry name" value="DUF7755"/>
    <property type="match status" value="1"/>
</dbReference>
<dbReference type="AlphaFoldDB" id="A0A2I0ARU7"/>
<keyword evidence="2" id="KW-1133">Transmembrane helix</keyword>
<feature type="transmembrane region" description="Helical" evidence="2">
    <location>
        <begin position="315"/>
        <end position="332"/>
    </location>
</feature>
<dbReference type="PANTHER" id="PTHR36330">
    <property type="entry name" value="LIPASE/LIPOOXYGENASE, PLAT/LH2 FAMILY PROTEIN"/>
    <property type="match status" value="1"/>
</dbReference>
<keyword evidence="2" id="KW-0472">Membrane</keyword>
<protein>
    <recommendedName>
        <fullName evidence="3">DUF7755 domain-containing protein</fullName>
    </recommendedName>
</protein>
<feature type="domain" description="DUF7755" evidence="3">
    <location>
        <begin position="99"/>
        <end position="248"/>
    </location>
</feature>
<feature type="region of interest" description="Disordered" evidence="1">
    <location>
        <begin position="256"/>
        <end position="275"/>
    </location>
</feature>
<dbReference type="STRING" id="1088818.A0A2I0ARU7"/>
<accession>A0A2I0ARU7</accession>
<evidence type="ECO:0000313" key="4">
    <source>
        <dbReference type="EMBL" id="PKA58262.1"/>
    </source>
</evidence>